<proteinExistence type="predicted"/>
<organism evidence="1 2">
    <name type="scientific">Circinella minor</name>
    <dbReference type="NCBI Taxonomy" id="1195481"/>
    <lineage>
        <taxon>Eukaryota</taxon>
        <taxon>Fungi</taxon>
        <taxon>Fungi incertae sedis</taxon>
        <taxon>Mucoromycota</taxon>
        <taxon>Mucoromycotina</taxon>
        <taxon>Mucoromycetes</taxon>
        <taxon>Mucorales</taxon>
        <taxon>Lichtheimiaceae</taxon>
        <taxon>Circinella</taxon>
    </lineage>
</organism>
<reference evidence="1 2" key="1">
    <citation type="submission" date="2020-12" db="EMBL/GenBank/DDBJ databases">
        <title>Metabolic potential, ecology and presence of endohyphal bacteria is reflected in genomic diversity of Mucoromycotina.</title>
        <authorList>
            <person name="Muszewska A."/>
            <person name="Okrasinska A."/>
            <person name="Steczkiewicz K."/>
            <person name="Drgas O."/>
            <person name="Orlowska M."/>
            <person name="Perlinska-Lenart U."/>
            <person name="Aleksandrzak-Piekarczyk T."/>
            <person name="Szatraj K."/>
            <person name="Zielenkiewicz U."/>
            <person name="Pilsyk S."/>
            <person name="Malc E."/>
            <person name="Mieczkowski P."/>
            <person name="Kruszewska J.S."/>
            <person name="Biernat P."/>
            <person name="Pawlowska J."/>
        </authorList>
    </citation>
    <scope>NUCLEOTIDE SEQUENCE [LARGE SCALE GENOMIC DNA]</scope>
    <source>
        <strain evidence="1 2">CBS 142.35</strain>
    </source>
</reference>
<evidence type="ECO:0000313" key="1">
    <source>
        <dbReference type="EMBL" id="KAG2227976.1"/>
    </source>
</evidence>
<gene>
    <name evidence="1" type="ORF">INT45_012000</name>
</gene>
<dbReference type="AlphaFoldDB" id="A0A8H7VMC3"/>
<accession>A0A8H7VMC3</accession>
<dbReference type="Proteomes" id="UP000646827">
    <property type="component" value="Unassembled WGS sequence"/>
</dbReference>
<sequence length="104" mass="11792">MSSTDNTNNTSSCEENVTTFKGQEITNMVFAKFGELARLLNVQDETKYEDDPLMEIGMYISLYFGQCIEDQNNKCSSAGLKSFLKHVLTEHDHDNLPNDNCTEQ</sequence>
<comment type="caution">
    <text evidence="1">The sequence shown here is derived from an EMBL/GenBank/DDBJ whole genome shotgun (WGS) entry which is preliminary data.</text>
</comment>
<name>A0A8H7VMC3_9FUNG</name>
<keyword evidence="2" id="KW-1185">Reference proteome</keyword>
<evidence type="ECO:0000313" key="2">
    <source>
        <dbReference type="Proteomes" id="UP000646827"/>
    </source>
</evidence>
<protein>
    <submittedName>
        <fullName evidence="1">Uncharacterized protein</fullName>
    </submittedName>
</protein>
<dbReference type="OrthoDB" id="10345386at2759"/>
<dbReference type="EMBL" id="JAEPRB010000003">
    <property type="protein sequence ID" value="KAG2227976.1"/>
    <property type="molecule type" value="Genomic_DNA"/>
</dbReference>